<comment type="caution">
    <text evidence="3">The sequence shown here is derived from an EMBL/GenBank/DDBJ whole genome shotgun (WGS) entry which is preliminary data.</text>
</comment>
<organism evidence="3 4">
    <name type="scientific">Rhododendron griersonianum</name>
    <dbReference type="NCBI Taxonomy" id="479676"/>
    <lineage>
        <taxon>Eukaryota</taxon>
        <taxon>Viridiplantae</taxon>
        <taxon>Streptophyta</taxon>
        <taxon>Embryophyta</taxon>
        <taxon>Tracheophyta</taxon>
        <taxon>Spermatophyta</taxon>
        <taxon>Magnoliopsida</taxon>
        <taxon>eudicotyledons</taxon>
        <taxon>Gunneridae</taxon>
        <taxon>Pentapetalae</taxon>
        <taxon>asterids</taxon>
        <taxon>Ericales</taxon>
        <taxon>Ericaceae</taxon>
        <taxon>Ericoideae</taxon>
        <taxon>Rhodoreae</taxon>
        <taxon>Rhododendron</taxon>
    </lineage>
</organism>
<feature type="region of interest" description="Disordered" evidence="1">
    <location>
        <begin position="216"/>
        <end position="255"/>
    </location>
</feature>
<dbReference type="InterPro" id="IPR045269">
    <property type="entry name" value="Atg1-like"/>
</dbReference>
<feature type="compositionally biased region" description="Polar residues" evidence="1">
    <location>
        <begin position="172"/>
        <end position="187"/>
    </location>
</feature>
<feature type="domain" description="Protein kinase" evidence="2">
    <location>
        <begin position="1"/>
        <end position="131"/>
    </location>
</feature>
<reference evidence="3" key="1">
    <citation type="submission" date="2020-08" db="EMBL/GenBank/DDBJ databases">
        <title>Plant Genome Project.</title>
        <authorList>
            <person name="Zhang R.-G."/>
        </authorList>
    </citation>
    <scope>NUCLEOTIDE SEQUENCE</scope>
    <source>
        <strain evidence="3">WSP0</strain>
        <tissue evidence="3">Leaf</tissue>
    </source>
</reference>
<keyword evidence="4" id="KW-1185">Reference proteome</keyword>
<dbReference type="InterPro" id="IPR000719">
    <property type="entry name" value="Prot_kinase_dom"/>
</dbReference>
<sequence length="255" mass="28080">MSSSSSKNEEGGFGVGVLCLIVEMFCFGRSLEPRVLAETLCGSPLYMAPEIMQLQKDDAKADLWSVGTILFQLATGKTPFTGNNQMQLLKNIMKSTELHFPPHTKNLSSDCIHLCRKLICANPEFFNHPFLSQGQPDELLRKVVSNTSSNMDPTSKYGTVLHAPEDTDFRLDSNTPLEGNVNKSFQSSEKRPMNIRSRVVDSWVLIDQDYGFVSRPSMDVSSSSASASKLSHMPCKLESPHQAFASVNSSSSSSM</sequence>
<dbReference type="AlphaFoldDB" id="A0AAV6II26"/>
<dbReference type="PANTHER" id="PTHR24348:SF68">
    <property type="entry name" value="SERINE_THREONINE-PROTEIN KINASE ATG1C"/>
    <property type="match status" value="1"/>
</dbReference>
<name>A0AAV6II26_9ERIC</name>
<protein>
    <recommendedName>
        <fullName evidence="2">Protein kinase domain-containing protein</fullName>
    </recommendedName>
</protein>
<feature type="region of interest" description="Disordered" evidence="1">
    <location>
        <begin position="170"/>
        <end position="189"/>
    </location>
</feature>
<dbReference type="GO" id="GO:0005737">
    <property type="term" value="C:cytoplasm"/>
    <property type="evidence" value="ECO:0007669"/>
    <property type="project" value="TreeGrafter"/>
</dbReference>
<dbReference type="Proteomes" id="UP000823749">
    <property type="component" value="Chromosome 10"/>
</dbReference>
<dbReference type="GO" id="GO:0010506">
    <property type="term" value="P:regulation of autophagy"/>
    <property type="evidence" value="ECO:0007669"/>
    <property type="project" value="InterPro"/>
</dbReference>
<evidence type="ECO:0000256" key="1">
    <source>
        <dbReference type="SAM" id="MobiDB-lite"/>
    </source>
</evidence>
<dbReference type="SUPFAM" id="SSF56112">
    <property type="entry name" value="Protein kinase-like (PK-like)"/>
    <property type="match status" value="1"/>
</dbReference>
<gene>
    <name evidence="3" type="ORF">RHGRI_029074</name>
</gene>
<feature type="compositionally biased region" description="Low complexity" evidence="1">
    <location>
        <begin position="216"/>
        <end position="231"/>
    </location>
</feature>
<dbReference type="Gene3D" id="1.10.510.10">
    <property type="entry name" value="Transferase(Phosphotransferase) domain 1"/>
    <property type="match status" value="1"/>
</dbReference>
<evidence type="ECO:0000313" key="4">
    <source>
        <dbReference type="Proteomes" id="UP000823749"/>
    </source>
</evidence>
<proteinExistence type="predicted"/>
<accession>A0AAV6II26</accession>
<dbReference type="InterPro" id="IPR011009">
    <property type="entry name" value="Kinase-like_dom_sf"/>
</dbReference>
<evidence type="ECO:0000313" key="3">
    <source>
        <dbReference type="EMBL" id="KAG5528278.1"/>
    </source>
</evidence>
<dbReference type="SMART" id="SM00220">
    <property type="entry name" value="S_TKc"/>
    <property type="match status" value="1"/>
</dbReference>
<dbReference type="Pfam" id="PF00069">
    <property type="entry name" value="Pkinase"/>
    <property type="match status" value="1"/>
</dbReference>
<dbReference type="GO" id="GO:0005524">
    <property type="term" value="F:ATP binding"/>
    <property type="evidence" value="ECO:0007669"/>
    <property type="project" value="InterPro"/>
</dbReference>
<dbReference type="PROSITE" id="PS50011">
    <property type="entry name" value="PROTEIN_KINASE_DOM"/>
    <property type="match status" value="1"/>
</dbReference>
<evidence type="ECO:0000259" key="2">
    <source>
        <dbReference type="PROSITE" id="PS50011"/>
    </source>
</evidence>
<dbReference type="PANTHER" id="PTHR24348">
    <property type="entry name" value="SERINE/THREONINE-PROTEIN KINASE UNC-51-RELATED"/>
    <property type="match status" value="1"/>
</dbReference>
<dbReference type="GO" id="GO:0004674">
    <property type="term" value="F:protein serine/threonine kinase activity"/>
    <property type="evidence" value="ECO:0007669"/>
    <property type="project" value="InterPro"/>
</dbReference>
<dbReference type="EMBL" id="JACTNZ010000010">
    <property type="protein sequence ID" value="KAG5528278.1"/>
    <property type="molecule type" value="Genomic_DNA"/>
</dbReference>